<dbReference type="InterPro" id="IPR011055">
    <property type="entry name" value="Dup_hybrid_motif"/>
</dbReference>
<dbReference type="EMBL" id="JAANHJ010000001">
    <property type="protein sequence ID" value="MCG6224639.1"/>
    <property type="molecule type" value="Genomic_DNA"/>
</dbReference>
<dbReference type="AlphaFoldDB" id="A0A364UP88"/>
<dbReference type="SUPFAM" id="SSF51261">
    <property type="entry name" value="Duplicated hybrid motif"/>
    <property type="match status" value="1"/>
</dbReference>
<reference evidence="1 6" key="3">
    <citation type="submission" date="2020-03" db="EMBL/GenBank/DDBJ databases">
        <title>Comparative genetics of Staphylococcus warneri persistents from caprine mastitis.</title>
        <authorList>
            <person name="Franca C.A."/>
            <person name="Rosa D.S."/>
            <person name="Silva A."/>
            <person name="Rodrigues D.L.N."/>
            <person name="Santos R.G."/>
            <person name="Castillo R.E.H."/>
            <person name="Moreira M.A.S."/>
            <person name="Lima M.C."/>
            <person name="Gouveia G.V."/>
            <person name="Gouveia J.J.S."/>
            <person name="Souza R.F.S."/>
            <person name="Bertram B."/>
            <person name="Azevedo V."/>
            <person name="Costa M."/>
        </authorList>
    </citation>
    <scope>NUCLEOTIDE SEQUENCE [LARGE SCALE GENOMIC DNA]</scope>
    <source>
        <strain evidence="1 6">Cap 9.2</strain>
    </source>
</reference>
<dbReference type="Proteomes" id="UP000261016">
    <property type="component" value="Unassembled WGS sequence"/>
</dbReference>
<gene>
    <name evidence="2" type="ORF">D3Z30_09990</name>
    <name evidence="3" type="ORF">DXC19_09685</name>
    <name evidence="1" type="ORF">G8J23_01235</name>
</gene>
<reference evidence="3 4" key="1">
    <citation type="submission" date="2018-08" db="EMBL/GenBank/DDBJ databases">
        <title>A genome reference for cultivated species of the human gut microbiota.</title>
        <authorList>
            <person name="Zou Y."/>
            <person name="Xue W."/>
            <person name="Luo G."/>
        </authorList>
    </citation>
    <scope>NUCLEOTIDE SEQUENCE [LARGE SCALE GENOMIC DNA]</scope>
    <source>
        <strain evidence="3 4">OM08-17AT</strain>
    </source>
</reference>
<evidence type="ECO:0000313" key="6">
    <source>
        <dbReference type="Proteomes" id="UP000814367"/>
    </source>
</evidence>
<evidence type="ECO:0000313" key="2">
    <source>
        <dbReference type="EMBL" id="NBH31312.1"/>
    </source>
</evidence>
<accession>A0A364UP88</accession>
<sequence length="68" mass="7445">MIGSIMNSLIGDEITDNDMIGLCGNSGNSSKPHVHFQVSNQPSLIEGQSLKINFKNNRMPVKGEKICR</sequence>
<dbReference type="Proteomes" id="UP000814367">
    <property type="component" value="Unassembled WGS sequence"/>
</dbReference>
<dbReference type="EMBL" id="QXWP01000005">
    <property type="protein sequence ID" value="NBH31312.1"/>
    <property type="molecule type" value="Genomic_DNA"/>
</dbReference>
<dbReference type="EMBL" id="QSTD01000005">
    <property type="protein sequence ID" value="RGM29488.1"/>
    <property type="molecule type" value="Genomic_DNA"/>
</dbReference>
<keyword evidence="6" id="KW-1185">Reference proteome</keyword>
<evidence type="ECO:0000313" key="5">
    <source>
        <dbReference type="Proteomes" id="UP000481807"/>
    </source>
</evidence>
<reference evidence="2 5" key="2">
    <citation type="submission" date="2018-08" db="EMBL/GenBank/DDBJ databases">
        <title>Murine metabolic-syndrome-specific gut microbial biobank.</title>
        <authorList>
            <person name="Liu C."/>
        </authorList>
    </citation>
    <scope>NUCLEOTIDE SEQUENCE [LARGE SCALE GENOMIC DNA]</scope>
    <source>
        <strain evidence="2 5">1XD21-27</strain>
    </source>
</reference>
<dbReference type="Gene3D" id="2.70.70.10">
    <property type="entry name" value="Glucose Permease (Domain IIA)"/>
    <property type="match status" value="1"/>
</dbReference>
<evidence type="ECO:0000313" key="3">
    <source>
        <dbReference type="EMBL" id="RGM29488.1"/>
    </source>
</evidence>
<protein>
    <submittedName>
        <fullName evidence="1">Peptidoglycan DD-metalloendopeptidase family protein</fullName>
    </submittedName>
</protein>
<comment type="caution">
    <text evidence="3">The sequence shown here is derived from an EMBL/GenBank/DDBJ whole genome shotgun (WGS) entry which is preliminary data.</text>
</comment>
<proteinExistence type="predicted"/>
<dbReference type="Proteomes" id="UP000481807">
    <property type="component" value="Unassembled WGS sequence"/>
</dbReference>
<evidence type="ECO:0000313" key="4">
    <source>
        <dbReference type="Proteomes" id="UP000261016"/>
    </source>
</evidence>
<organism evidence="3 4">
    <name type="scientific">Staphylococcus warneri</name>
    <dbReference type="NCBI Taxonomy" id="1292"/>
    <lineage>
        <taxon>Bacteria</taxon>
        <taxon>Bacillati</taxon>
        <taxon>Bacillota</taxon>
        <taxon>Bacilli</taxon>
        <taxon>Bacillales</taxon>
        <taxon>Staphylococcaceae</taxon>
        <taxon>Staphylococcus</taxon>
    </lineage>
</organism>
<evidence type="ECO:0000313" key="1">
    <source>
        <dbReference type="EMBL" id="MCG6224639.1"/>
    </source>
</evidence>
<name>A0A364UP88_STAWA</name>